<evidence type="ECO:0000313" key="16">
    <source>
        <dbReference type="Proteomes" id="UP001283361"/>
    </source>
</evidence>
<feature type="compositionally biased region" description="Basic and acidic residues" evidence="11">
    <location>
        <begin position="2130"/>
        <end position="2148"/>
    </location>
</feature>
<feature type="compositionally biased region" description="Polar residues" evidence="11">
    <location>
        <begin position="2380"/>
        <end position="2392"/>
    </location>
</feature>
<dbReference type="Gene3D" id="3.40.50.10810">
    <property type="entry name" value="Tandem AAA-ATPase domain"/>
    <property type="match status" value="1"/>
</dbReference>
<evidence type="ECO:0000256" key="9">
    <source>
        <dbReference type="ARBA" id="ARBA00023163"/>
    </source>
</evidence>
<dbReference type="SMART" id="SM00490">
    <property type="entry name" value="HELICc"/>
    <property type="match status" value="1"/>
</dbReference>
<sequence>MDGVQKKPMSKTSLVSIQPADSLTIDHPGAPGFPDSLQMSPATGPKLDSFQIPMLDQLTDRELASSTSAATSTTTMSALEQDNAARVIQEVASRSAHMVESSDQNNLRVGSSDYVPTTITEIAEATEGQGEKPKRKRIREPKEPKPKRVRTPKEPKEPKEPKPRAPRVRKRKVKQDGEMPPAVIDGLTEDIIESSAILTGAPKSLDITPTASAADGETPTSTTNIDGAISGVEMDTSADATGASLQGDDSLKVEESAEEPDGLVEKVKTPRTRKPRAPKTLKLKTPRKRKTPASLILKSRKRRRRDSGSDVELSFGDGDTSVDGGDTNAEKRRSSRNTKRTKYIDDIDLNLSDDDANKLDTESGEGPVTMKKDSEEDQTLIVDKVLGERMRIPDDDSLPEVKDETEEFYVKYKNYSYLHCEWRTLAELERGDRRVLSKIKRFRMKKAQNYFDADDEELFNPDYVEVDRVLDMLVTTNPETQEETTNYLVKWRSLSYEEATWELAQDVDPKKVEMYMRFRESPAEEDRKIFARPRPGQWRQLEESPIYKNSNTLRDYQLEGINWLSFCYYNGQNCILADEMGLGKTIQSITFLNEIYTYGIKGPFLVIVPLSTVGNWQREFETWTDMNVVVYHGTTLSRNMIKEYELFYKDDKGKRIPDIYRFEALITTFEIILTDFELLADIDWRCAIIDEAHRLKNKNCRLLEGLRQFELEHRVLLTGTPLQNNTEELYSLLNFLSPNKFNSSESFIKEFGDLKTEEQVDSLKEILKPMMLRRLKEDVEKNLAPKEETIIEVELTNIQKKYYRAILERNFQFLAKGSSGSIPSLMNTMMELRKCCNHPFLINGAEDNILHEAREKNPGDPNLILHAMVQSSGKMVLMDKLLPRLKSSGHKVLIFSQMIRVLDIIEDYLIQNKYLYERLDGRIRGTVRQEAIDRFSKPDSDRFAFLLCTRAGGLGINLTAADTVVIYDSDWNPQNDLQAQARCHRIGQEKAVKIYRLITRNSYEREMFDRASLKLGLDKAVLQSMGGEKIVNPASQMSKKEIEDLLKKGAYGALMEEDNAGDSFCEEDIDMILQRRTKVIQIESEGKGSTFAKASFSMTENRSDIDINDPNFWQKWAKKADIDTDASKSKSELIVDEPRQRRQTNRYGNDDAAMEISDLESSSGTEDENGVKVPKTRKSRNRGKNADDDTDYANDIPGEKYDRCECFKVEKLLLVYGWGRWPDLLKHAHFKRKLTEDDVLMIARAILAHSLKYYKGDDKIKNFIWDLISTGKEGVLKNHSGLSAPVPRGRKGKKRKENPSFLEDQERPLDFDPEIVLDNGYKKHLHRHSNKVLLRVRLLYYIKQELIGEEAEKVFQNLPHKEINIPEPTAEGELPAPWWDADADKSLIIGVFKHGYEKFNCIRSDPSLIFLSKCGPPDDAALLAEQEDDKDDDEKDDKEKDEDVTKDGIDEDDTSQASFSAPKAAERDGENTASETDAKNSTDDKIEEPNKTDEKDNGKSTEKSYDLEKTDQENSGKEKSEEVMSEGSKTLENEISANTENESNQNSSREKEETDVAGKEESEDCETEKPSEDSDKLPFPDGSLLNVRLRKCITNYQRNHKKRLIKSEQMQRKMERRERTCLNLKEREVKRKELQNSFWIHCSRWTRREEADFYRTVSTFGVEFSRQAGRFRWDRFREQARLDRKPDESLTEYFHAFYFMCQRVCGKLKPGDVPPNKIFVEPITEERASRCLARIDLLNKVRQDILMHPKLEERIKLCQHSYDMPSWWICGQHDKELLIGAARHGVAKTDFNILRDKTLSFHIVLENSLRSLRGQPAPINPYHGQHGIDPMTSTPNPKLDRGNLIVGTPTALLHDIRLSDFKKEEPEVSPVKSVQEEVTSIKEKLKKAVKASMNEAITNNCSEMKEETKAEEAIETVVKKEGCETVDAGEATEKNEEENSSESKEERKEGNEENASEEEPKERTEHECEKREVSEGEEKDNKADEQIEVNNREEKEKEQPIDVKEGDKEKKLEDEESNISHQNSQDNKIGHIDDEVNEQPEKESTKSSQEAQSEQKVMESVSQSTSETTNFTNSLAEEGNCVKNEPKDEISVRSDIKSEADCSELIKNDDCQMPKIKSPKIEENLASNKTELEEGKASPEERQDHKAQSPDSSSLKSEALPDKLPKAEDPPAIIEVGDEDDEENNKPDYVKLKEKIIKTEIERINEERLRREREAKMAAENGMSPYGAGGSKGMFIDDSLMEMEGLEPGEIAPTRYFGPAVEWPKDRVIFHRLEHICYTIEHGEWPFARRPPSQTLFPPGGTPTHLPDSRSQTPVAAFLKSEGANGADSDHSEGLSSTDVTQQIDSMKMAFQKRGPGRRRKYEIDPEKVNRIQQLLNQSAAGALSSDDSQSDSVGPPGQSTSSTGGDRAGRVSSSAPGPSSIVASSLSSTSAAASVGGSPRAALPKSPLVTSASPSTSSGLSHLPQAQTRHLPNPMLNGSMADMDHAQLQRHMLEQGMFIPERKRRGRKRRSEKMAEMAMAEALAKREQARILAMLDPDTRIPMINLEDGSVLTGKDCPRKRHMEAWLQQHPGYMIDNSICLLDPYLADMRASLASRSSRDKESGSSKQSTEKSVPASMEGTAGAHKLSSSHFPGSASSLSASTSPPVSMRTREHHQLMELGEREEEPNPQFVLNTPEIKPETFVRRRGRKPQLDPRTLDIDRLTGNENVAVVERGSGKKITGSKAPPLKHLRQWLDQNPSFDVEHKWGDLVKAKGVLPKSMDNRILRPSGRGRKPREPLHHSQLRHLNSEAQQQQQASHHYPPASLAALSAFPGAAAAAAAMMGNFPKLPMGLPFAGLPGLPGMANPLLGLQGLGIPGMGLPPHLVKAMEEELREREKEMKEQEKLRERESRGGEFSKDHISERRRSSSGSQPEASGEDSRQLSSRQTDSGKADYSSSSTRQAAAAAAAAAAAQAAALAAASSGMKGMSAEQAQQAFAPYLFNPMLYNPLLAAAASQSLQGIQGLGLPTTLAGMLPPGLVLPPHSATSPISSSQPSDSETSISHKSSSSALPSNSSLSSGSSSKHHHHHREDHHRHQEHHQHHHHEKRRKVHRHELQEPIHQHHSSPSSSSSTPTTYHSSSSKSNTTASSYAAEDLSVKVSKSHASQRPSSASSLSPSLQVQDLSVRKHEGSSSQSSSQDHATDLSVRPKLGPTSLDRSPTRDGSQSSPTRSPQSSSASGKVPSSSLKVPHKNKIQSSLKLNKILDSLKDRVLKTDAVGKEKTTEQMDQLDSNDGEDSKKA</sequence>
<dbReference type="InterPro" id="IPR049730">
    <property type="entry name" value="SNF2/RAD54-like_C"/>
</dbReference>
<organism evidence="15 16">
    <name type="scientific">Elysia crispata</name>
    <name type="common">lettuce slug</name>
    <dbReference type="NCBI Taxonomy" id="231223"/>
    <lineage>
        <taxon>Eukaryota</taxon>
        <taxon>Metazoa</taxon>
        <taxon>Spiralia</taxon>
        <taxon>Lophotrochozoa</taxon>
        <taxon>Mollusca</taxon>
        <taxon>Gastropoda</taxon>
        <taxon>Heterobranchia</taxon>
        <taxon>Euthyneura</taxon>
        <taxon>Panpulmonata</taxon>
        <taxon>Sacoglossa</taxon>
        <taxon>Placobranchoidea</taxon>
        <taxon>Plakobranchidae</taxon>
        <taxon>Elysia</taxon>
    </lineage>
</organism>
<evidence type="ECO:0000256" key="5">
    <source>
        <dbReference type="ARBA" id="ARBA00022840"/>
    </source>
</evidence>
<feature type="region of interest" description="Disordered" evidence="11">
    <location>
        <begin position="122"/>
        <end position="338"/>
    </location>
</feature>
<evidence type="ECO:0000259" key="14">
    <source>
        <dbReference type="PROSITE" id="PS51194"/>
    </source>
</evidence>
<feature type="compositionally biased region" description="Basic and acidic residues" evidence="11">
    <location>
        <begin position="1464"/>
        <end position="1522"/>
    </location>
</feature>
<dbReference type="CDD" id="cd18663">
    <property type="entry name" value="CD2_tandem_CHD5-9_like"/>
    <property type="match status" value="1"/>
</dbReference>
<feature type="compositionally biased region" description="Basic and acidic residues" evidence="11">
    <location>
        <begin position="1567"/>
        <end position="1578"/>
    </location>
</feature>
<dbReference type="Pfam" id="PF07533">
    <property type="entry name" value="BRK"/>
    <property type="match status" value="2"/>
</dbReference>
<dbReference type="GO" id="GO:0016787">
    <property type="term" value="F:hydrolase activity"/>
    <property type="evidence" value="ECO:0007669"/>
    <property type="project" value="UniProtKB-KW"/>
</dbReference>
<keyword evidence="2" id="KW-0677">Repeat</keyword>
<feature type="compositionally biased region" description="Polar residues" evidence="11">
    <location>
        <begin position="1527"/>
        <end position="1547"/>
    </location>
</feature>
<feature type="compositionally biased region" description="Basic and acidic residues" evidence="11">
    <location>
        <begin position="1548"/>
        <end position="1560"/>
    </location>
</feature>
<feature type="compositionally biased region" description="Basic and acidic residues" evidence="11">
    <location>
        <begin position="1127"/>
        <end position="1140"/>
    </location>
</feature>
<feature type="compositionally biased region" description="Low complexity" evidence="11">
    <location>
        <begin position="2393"/>
        <end position="2406"/>
    </location>
</feature>
<evidence type="ECO:0000259" key="12">
    <source>
        <dbReference type="PROSITE" id="PS50013"/>
    </source>
</evidence>
<feature type="compositionally biased region" description="Acidic residues" evidence="11">
    <location>
        <begin position="1425"/>
        <end position="1436"/>
    </location>
</feature>
<dbReference type="SUPFAM" id="SSF54160">
    <property type="entry name" value="Chromo domain-like"/>
    <property type="match status" value="2"/>
</dbReference>
<feature type="compositionally biased region" description="Basic and acidic residues" evidence="11">
    <location>
        <begin position="3251"/>
        <end position="3266"/>
    </location>
</feature>
<feature type="compositionally biased region" description="Basic and acidic residues" evidence="11">
    <location>
        <begin position="1941"/>
        <end position="1951"/>
    </location>
</feature>
<evidence type="ECO:0000256" key="8">
    <source>
        <dbReference type="ARBA" id="ARBA00023125"/>
    </source>
</evidence>
<dbReference type="PROSITE" id="PS51194">
    <property type="entry name" value="HELICASE_CTER"/>
    <property type="match status" value="1"/>
</dbReference>
<feature type="compositionally biased region" description="Low complexity" evidence="11">
    <location>
        <begin position="3144"/>
        <end position="3161"/>
    </location>
</feature>
<dbReference type="EMBL" id="JAWDGP010005047">
    <property type="protein sequence ID" value="KAK3760062.1"/>
    <property type="molecule type" value="Genomic_DNA"/>
</dbReference>
<dbReference type="FunFam" id="3.40.50.300:FF:000015">
    <property type="entry name" value="chromodomain-helicase-DNA-binding protein 9 isoform X1"/>
    <property type="match status" value="1"/>
</dbReference>
<dbReference type="Gene3D" id="2.40.50.40">
    <property type="match status" value="2"/>
</dbReference>
<feature type="compositionally biased region" description="Low complexity" evidence="11">
    <location>
        <begin position="2420"/>
        <end position="2439"/>
    </location>
</feature>
<feature type="compositionally biased region" description="Basic and acidic residues" evidence="11">
    <location>
        <begin position="2159"/>
        <end position="2169"/>
    </location>
</feature>
<feature type="compositionally biased region" description="Polar residues" evidence="11">
    <location>
        <begin position="2046"/>
        <end position="2075"/>
    </location>
</feature>
<dbReference type="Pfam" id="PF23078">
    <property type="entry name" value="HTH_CHD6-9"/>
    <property type="match status" value="1"/>
</dbReference>
<dbReference type="SMART" id="SM00592">
    <property type="entry name" value="BRK"/>
    <property type="match status" value="2"/>
</dbReference>
<dbReference type="GO" id="GO:0003677">
    <property type="term" value="F:DNA binding"/>
    <property type="evidence" value="ECO:0007669"/>
    <property type="project" value="UniProtKB-KW"/>
</dbReference>
<dbReference type="Pfam" id="PF00176">
    <property type="entry name" value="SNF2-rel_dom"/>
    <property type="match status" value="1"/>
</dbReference>
<feature type="compositionally biased region" description="Basic residues" evidence="11">
    <location>
        <begin position="3064"/>
        <end position="3094"/>
    </location>
</feature>
<feature type="compositionally biased region" description="Low complexity" evidence="11">
    <location>
        <begin position="3206"/>
        <end position="3227"/>
    </location>
</feature>
<dbReference type="GO" id="GO:0006325">
    <property type="term" value="P:chromatin organization"/>
    <property type="evidence" value="ECO:0007669"/>
    <property type="project" value="UniProtKB-KW"/>
</dbReference>
<protein>
    <recommendedName>
        <fullName evidence="17">DNA helicase</fullName>
    </recommendedName>
</protein>
<evidence type="ECO:0000256" key="2">
    <source>
        <dbReference type="ARBA" id="ARBA00022737"/>
    </source>
</evidence>
<dbReference type="CDD" id="cd18793">
    <property type="entry name" value="SF2_C_SNF"/>
    <property type="match status" value="1"/>
</dbReference>
<dbReference type="Proteomes" id="UP001283361">
    <property type="component" value="Unassembled WGS sequence"/>
</dbReference>
<feature type="compositionally biased region" description="Basic and acidic residues" evidence="11">
    <location>
        <begin position="1958"/>
        <end position="2013"/>
    </location>
</feature>
<evidence type="ECO:0000256" key="3">
    <source>
        <dbReference type="ARBA" id="ARBA00022741"/>
    </source>
</evidence>
<feature type="region of interest" description="Disordered" evidence="11">
    <location>
        <begin position="2872"/>
        <end position="2938"/>
    </location>
</feature>
<feature type="compositionally biased region" description="Basic and acidic residues" evidence="11">
    <location>
        <begin position="1437"/>
        <end position="1448"/>
    </location>
</feature>
<dbReference type="InterPro" id="IPR001650">
    <property type="entry name" value="Helicase_C-like"/>
</dbReference>
<feature type="compositionally biased region" description="Basic residues" evidence="11">
    <location>
        <begin position="164"/>
        <end position="173"/>
    </location>
</feature>
<evidence type="ECO:0000256" key="7">
    <source>
        <dbReference type="ARBA" id="ARBA00023015"/>
    </source>
</evidence>
<feature type="region of interest" description="Disordered" evidence="11">
    <location>
        <begin position="3019"/>
        <end position="3129"/>
    </location>
</feature>
<reference evidence="15" key="1">
    <citation type="journal article" date="2023" name="G3 (Bethesda)">
        <title>A reference genome for the long-term kleptoplast-retaining sea slug Elysia crispata morphotype clarki.</title>
        <authorList>
            <person name="Eastman K.E."/>
            <person name="Pendleton A.L."/>
            <person name="Shaikh M.A."/>
            <person name="Suttiyut T."/>
            <person name="Ogas R."/>
            <person name="Tomko P."/>
            <person name="Gavelis G."/>
            <person name="Widhalm J.R."/>
            <person name="Wisecaver J.H."/>
        </authorList>
    </citation>
    <scope>NUCLEOTIDE SEQUENCE</scope>
    <source>
        <strain evidence="15">ECLA1</strain>
    </source>
</reference>
<feature type="domain" description="Chromo" evidence="12">
    <location>
        <begin position="464"/>
        <end position="530"/>
    </location>
</feature>
<keyword evidence="6" id="KW-0156">Chromatin regulator</keyword>
<dbReference type="CDD" id="cd17995">
    <property type="entry name" value="DEXHc_CHD6_7_8_9"/>
    <property type="match status" value="1"/>
</dbReference>
<feature type="compositionally biased region" description="Basic and acidic residues" evidence="11">
    <location>
        <begin position="140"/>
        <end position="163"/>
    </location>
</feature>
<dbReference type="Pfam" id="PF00271">
    <property type="entry name" value="Helicase_C"/>
    <property type="match status" value="1"/>
</dbReference>
<feature type="region of interest" description="Disordered" evidence="11">
    <location>
        <begin position="1279"/>
        <end position="1303"/>
    </location>
</feature>
<feature type="compositionally biased region" description="Polar residues" evidence="11">
    <location>
        <begin position="10"/>
        <end position="21"/>
    </location>
</feature>
<feature type="compositionally biased region" description="Polar residues" evidence="11">
    <location>
        <begin position="2334"/>
        <end position="2343"/>
    </location>
</feature>
<keyword evidence="10" id="KW-0539">Nucleus</keyword>
<feature type="compositionally biased region" description="Low complexity" evidence="11">
    <location>
        <begin position="3106"/>
        <end position="3129"/>
    </location>
</feature>
<dbReference type="PANTHER" id="PTHR46850">
    <property type="entry name" value="CHROMODOMAIN-HELICASE-DNA-BINDING PROTEIN 9"/>
    <property type="match status" value="1"/>
</dbReference>
<evidence type="ECO:0000313" key="15">
    <source>
        <dbReference type="EMBL" id="KAK3760062.1"/>
    </source>
</evidence>
<keyword evidence="7" id="KW-0805">Transcription regulation</keyword>
<dbReference type="GO" id="GO:0005634">
    <property type="term" value="C:nucleus"/>
    <property type="evidence" value="ECO:0007669"/>
    <property type="project" value="UniProtKB-SubCell"/>
</dbReference>
<dbReference type="InterPro" id="IPR038718">
    <property type="entry name" value="SNF2-like_sf"/>
</dbReference>
<dbReference type="SMART" id="SM00487">
    <property type="entry name" value="DEXDc"/>
    <property type="match status" value="1"/>
</dbReference>
<dbReference type="InterPro" id="IPR006576">
    <property type="entry name" value="BRK_domain"/>
</dbReference>
<feature type="region of interest" description="Disordered" evidence="11">
    <location>
        <begin position="3251"/>
        <end position="3282"/>
    </location>
</feature>
<dbReference type="InterPro" id="IPR051493">
    <property type="entry name" value="CHD"/>
</dbReference>
<accession>A0AAE0Z1D8</accession>
<dbReference type="SUPFAM" id="SSF160481">
    <property type="entry name" value="BRK domain-like"/>
    <property type="match status" value="2"/>
</dbReference>
<keyword evidence="16" id="KW-1185">Reference proteome</keyword>
<evidence type="ECO:0000256" key="1">
    <source>
        <dbReference type="ARBA" id="ARBA00004123"/>
    </source>
</evidence>
<dbReference type="InterPro" id="IPR037259">
    <property type="entry name" value="BRK_sf"/>
</dbReference>
<dbReference type="InterPro" id="IPR027417">
    <property type="entry name" value="P-loop_NTPase"/>
</dbReference>
<dbReference type="InterPro" id="IPR023780">
    <property type="entry name" value="Chromo_domain"/>
</dbReference>
<keyword evidence="9" id="KW-0804">Transcription</keyword>
<feature type="compositionally biased region" description="Low complexity" evidence="11">
    <location>
        <begin position="316"/>
        <end position="327"/>
    </location>
</feature>
<feature type="compositionally biased region" description="Basic residues" evidence="11">
    <location>
        <begin position="1174"/>
        <end position="1183"/>
    </location>
</feature>
<dbReference type="Gene3D" id="3.40.5.120">
    <property type="match status" value="2"/>
</dbReference>
<feature type="region of interest" description="Disordered" evidence="11">
    <location>
        <begin position="2380"/>
        <end position="2481"/>
    </location>
</feature>
<dbReference type="InterPro" id="IPR000953">
    <property type="entry name" value="Chromo/chromo_shadow_dom"/>
</dbReference>
<dbReference type="InterPro" id="IPR056342">
    <property type="entry name" value="HTH_CHD6-9"/>
</dbReference>
<feature type="compositionally biased region" description="Low complexity" evidence="11">
    <location>
        <begin position="2630"/>
        <end position="2649"/>
    </location>
</feature>
<dbReference type="InterPro" id="IPR014001">
    <property type="entry name" value="Helicase_ATP-bd"/>
</dbReference>
<dbReference type="InterPro" id="IPR016197">
    <property type="entry name" value="Chromo-like_dom_sf"/>
</dbReference>
<feature type="region of interest" description="Disordered" evidence="11">
    <location>
        <begin position="354"/>
        <end position="374"/>
    </location>
</feature>
<proteinExistence type="predicted"/>
<dbReference type="PROSITE" id="PS50013">
    <property type="entry name" value="CHROMO_2"/>
    <property type="match status" value="1"/>
</dbReference>
<evidence type="ECO:0000256" key="10">
    <source>
        <dbReference type="ARBA" id="ARBA00023242"/>
    </source>
</evidence>
<keyword evidence="8" id="KW-0238">DNA-binding</keyword>
<evidence type="ECO:0008006" key="17">
    <source>
        <dbReference type="Google" id="ProtNLM"/>
    </source>
</evidence>
<feature type="region of interest" description="Disordered" evidence="11">
    <location>
        <begin position="2322"/>
        <end position="2343"/>
    </location>
</feature>
<feature type="region of interest" description="Disordered" evidence="11">
    <location>
        <begin position="1"/>
        <end position="47"/>
    </location>
</feature>
<feature type="region of interest" description="Disordered" evidence="11">
    <location>
        <begin position="1424"/>
        <end position="1582"/>
    </location>
</feature>
<feature type="region of interest" description="Disordered" evidence="11">
    <location>
        <begin position="2596"/>
        <end position="2651"/>
    </location>
</feature>
<feature type="domain" description="Helicase C-terminal" evidence="14">
    <location>
        <begin position="877"/>
        <end position="1046"/>
    </location>
</feature>
<dbReference type="SMART" id="SM00298">
    <property type="entry name" value="CHROMO"/>
    <property type="match status" value="2"/>
</dbReference>
<dbReference type="PROSITE" id="PS51192">
    <property type="entry name" value="HELICASE_ATP_BIND_1"/>
    <property type="match status" value="1"/>
</dbReference>
<feature type="compositionally biased region" description="Basic residues" evidence="11">
    <location>
        <begin position="269"/>
        <end position="291"/>
    </location>
</feature>
<dbReference type="FunFam" id="2.40.50.40:FF:000001">
    <property type="entry name" value="chromodomain-helicase-DNA-binding protein 8 isoform X4"/>
    <property type="match status" value="1"/>
</dbReference>
<dbReference type="InterPro" id="IPR000330">
    <property type="entry name" value="SNF2_N"/>
</dbReference>
<feature type="compositionally biased region" description="Polar residues" evidence="11">
    <location>
        <begin position="2923"/>
        <end position="2938"/>
    </location>
</feature>
<feature type="region of interest" description="Disordered" evidence="11">
    <location>
        <begin position="3141"/>
        <end position="3239"/>
    </location>
</feature>
<feature type="domain" description="Helicase ATP-binding" evidence="13">
    <location>
        <begin position="565"/>
        <end position="739"/>
    </location>
</feature>
<evidence type="ECO:0000256" key="4">
    <source>
        <dbReference type="ARBA" id="ARBA00022801"/>
    </source>
</evidence>
<feature type="compositionally biased region" description="Basic and acidic residues" evidence="11">
    <location>
        <begin position="2028"/>
        <end position="2045"/>
    </location>
</feature>
<comment type="caution">
    <text evidence="15">The sequence shown here is derived from an EMBL/GenBank/DDBJ whole genome shotgun (WGS) entry which is preliminary data.</text>
</comment>
<dbReference type="Pfam" id="PF00385">
    <property type="entry name" value="Chromo"/>
    <property type="match status" value="1"/>
</dbReference>
<dbReference type="PANTHER" id="PTHR46850:SF1">
    <property type="entry name" value="CHROMODOMAIN-HELICASE-DNA-BINDING PROTEIN 9"/>
    <property type="match status" value="1"/>
</dbReference>
<dbReference type="Gene3D" id="3.40.50.300">
    <property type="entry name" value="P-loop containing nucleotide triphosphate hydrolases"/>
    <property type="match status" value="1"/>
</dbReference>
<feature type="compositionally biased region" description="Low complexity" evidence="11">
    <location>
        <begin position="2447"/>
        <end position="2465"/>
    </location>
</feature>
<dbReference type="FunFam" id="3.40.50.10810:FF:000003">
    <property type="entry name" value="chromodomain-helicase-DNA-binding protein 8 isoform X4"/>
    <property type="match status" value="1"/>
</dbReference>
<keyword evidence="5" id="KW-0067">ATP-binding</keyword>
<evidence type="ECO:0000259" key="13">
    <source>
        <dbReference type="PROSITE" id="PS51192"/>
    </source>
</evidence>
<feature type="region of interest" description="Disordered" evidence="11">
    <location>
        <begin position="1920"/>
        <end position="2187"/>
    </location>
</feature>
<keyword evidence="3" id="KW-0547">Nucleotide-binding</keyword>
<feature type="region of interest" description="Disordered" evidence="11">
    <location>
        <begin position="2290"/>
        <end position="2310"/>
    </location>
</feature>
<feature type="region of interest" description="Disordered" evidence="11">
    <location>
        <begin position="1127"/>
        <end position="1194"/>
    </location>
</feature>
<feature type="compositionally biased region" description="Basic and acidic residues" evidence="11">
    <location>
        <begin position="2872"/>
        <end position="2907"/>
    </location>
</feature>
<comment type="subcellular location">
    <subcellularLocation>
        <location evidence="1">Nucleus</location>
    </subcellularLocation>
</comment>
<dbReference type="GO" id="GO:0005524">
    <property type="term" value="F:ATP binding"/>
    <property type="evidence" value="ECO:0007669"/>
    <property type="project" value="UniProtKB-KW"/>
</dbReference>
<feature type="compositionally biased region" description="Low complexity" evidence="11">
    <location>
        <begin position="3023"/>
        <end position="3063"/>
    </location>
</feature>
<gene>
    <name evidence="15" type="ORF">RRG08_064733</name>
</gene>
<dbReference type="SUPFAM" id="SSF52540">
    <property type="entry name" value="P-loop containing nucleoside triphosphate hydrolases"/>
    <property type="match status" value="2"/>
</dbReference>
<name>A0AAE0Z1D8_9GAST</name>
<dbReference type="Gene3D" id="1.10.10.60">
    <property type="entry name" value="Homeodomain-like"/>
    <property type="match status" value="1"/>
</dbReference>
<evidence type="ECO:0000256" key="6">
    <source>
        <dbReference type="ARBA" id="ARBA00022853"/>
    </source>
</evidence>
<keyword evidence="4" id="KW-0378">Hydrolase</keyword>
<evidence type="ECO:0000256" key="11">
    <source>
        <dbReference type="SAM" id="MobiDB-lite"/>
    </source>
</evidence>
<dbReference type="CDD" id="cd18668">
    <property type="entry name" value="CD1_tandem_CHD5-9_like"/>
    <property type="match status" value="1"/>
</dbReference>
<feature type="compositionally biased region" description="Basic and acidic residues" evidence="11">
    <location>
        <begin position="2084"/>
        <end position="2112"/>
    </location>
</feature>